<name>A0A098PZK8_9XANT</name>
<dbReference type="eggNOG" id="ENOG50303BN">
    <property type="taxonomic scope" value="Bacteria"/>
</dbReference>
<dbReference type="GeneID" id="58001748"/>
<gene>
    <name evidence="1" type="ORF">GW15_0216285</name>
</gene>
<dbReference type="EMBL" id="JPHD02000111">
    <property type="protein sequence ID" value="KGE51142.1"/>
    <property type="molecule type" value="Genomic_DNA"/>
</dbReference>
<protein>
    <recommendedName>
        <fullName evidence="3">DUF4276 family protein</fullName>
    </recommendedName>
</protein>
<reference evidence="1 2" key="1">
    <citation type="submission" date="2014-09" db="EMBL/GenBank/DDBJ databases">
        <title>A draft genome sequence for Xanthomonas axonopodis pv. vasculorum NCPPB 900.</title>
        <authorList>
            <person name="Harrison J."/>
            <person name="Studholme D.J."/>
        </authorList>
    </citation>
    <scope>NUCLEOTIDE SEQUENCE [LARGE SCALE GENOMIC DNA]</scope>
    <source>
        <strain evidence="1 2">NCPPB 900</strain>
    </source>
</reference>
<comment type="caution">
    <text evidence="1">The sequence shown here is derived from an EMBL/GenBank/DDBJ whole genome shotgun (WGS) entry which is preliminary data.</text>
</comment>
<dbReference type="STRING" id="325777.GW15_0216285"/>
<evidence type="ECO:0000313" key="1">
    <source>
        <dbReference type="EMBL" id="KGE51142.1"/>
    </source>
</evidence>
<proteinExistence type="predicted"/>
<organism evidence="1 2">
    <name type="scientific">Xanthomonas axonopodis pv. vasculorum</name>
    <dbReference type="NCBI Taxonomy" id="325777"/>
    <lineage>
        <taxon>Bacteria</taxon>
        <taxon>Pseudomonadati</taxon>
        <taxon>Pseudomonadota</taxon>
        <taxon>Gammaproteobacteria</taxon>
        <taxon>Lysobacterales</taxon>
        <taxon>Lysobacteraceae</taxon>
        <taxon>Xanthomonas</taxon>
    </lineage>
</organism>
<dbReference type="HOGENOM" id="CLU_109798_0_0_6"/>
<evidence type="ECO:0000313" key="2">
    <source>
        <dbReference type="Proteomes" id="UP000028012"/>
    </source>
</evidence>
<dbReference type="AlphaFoldDB" id="A0A098PZK8"/>
<evidence type="ECO:0008006" key="3">
    <source>
        <dbReference type="Google" id="ProtNLM"/>
    </source>
</evidence>
<accession>A0A098PZK8</accession>
<dbReference type="RefSeq" id="WP_042823704.1">
    <property type="nucleotide sequence ID" value="NZ_CP053649.1"/>
</dbReference>
<dbReference type="Proteomes" id="UP000028012">
    <property type="component" value="Unassembled WGS sequence"/>
</dbReference>
<sequence>MHIEVLVEDSSGAKVVSMLLPAVIGQHGEPHTWRIHPYKGIGRLPSGLSTNADPAKRALLNQLPRLLSGYGRTPGVDAVVVVLDSDRRDCATFLADLKAVAQQCNPAPKTVFRLAIEEMESWFLGDKPAVLAAYPKARKEILSVYQQDSICGTWELLADAVYPGGSAAIIKAGWPLPGEVKHEWADNICPNMDVELDQSPSFCKFRDGLRRLTKLTA</sequence>